<dbReference type="EC" id="6.3.2.-" evidence="9"/>
<feature type="binding site" evidence="9">
    <location>
        <position position="269"/>
    </location>
    <ligand>
        <name>Mg(2+)</name>
        <dbReference type="ChEBI" id="CHEBI:18420"/>
        <label>2</label>
    </ligand>
</feature>
<keyword evidence="8 9" id="KW-0464">Manganese</keyword>
<evidence type="ECO:0000256" key="6">
    <source>
        <dbReference type="ARBA" id="ARBA00022842"/>
    </source>
</evidence>
<name>A0A0M3G8A9_HAEHA</name>
<dbReference type="Gene3D" id="3.30.1490.20">
    <property type="entry name" value="ATP-grasp fold, A domain"/>
    <property type="match status" value="1"/>
</dbReference>
<comment type="similarity">
    <text evidence="9">Belongs to the RimK family.</text>
</comment>
<dbReference type="GO" id="GO:0005524">
    <property type="term" value="F:ATP binding"/>
    <property type="evidence" value="ECO:0007669"/>
    <property type="project" value="UniProtKB-UniRule"/>
</dbReference>
<dbReference type="GO" id="GO:0005737">
    <property type="term" value="C:cytoplasm"/>
    <property type="evidence" value="ECO:0007669"/>
    <property type="project" value="TreeGrafter"/>
</dbReference>
<feature type="binding site" evidence="9">
    <location>
        <position position="267"/>
    </location>
    <ligand>
        <name>Mn(2+)</name>
        <dbReference type="ChEBI" id="CHEBI:29035"/>
        <label>1</label>
    </ligand>
</feature>
<dbReference type="GO" id="GO:0018169">
    <property type="term" value="F:ribosomal S6-glutamic acid ligase activity"/>
    <property type="evidence" value="ECO:0007669"/>
    <property type="project" value="TreeGrafter"/>
</dbReference>
<evidence type="ECO:0000256" key="7">
    <source>
        <dbReference type="ARBA" id="ARBA00022917"/>
    </source>
</evidence>
<dbReference type="InterPro" id="IPR023533">
    <property type="entry name" value="RimK"/>
</dbReference>
<gene>
    <name evidence="9" type="primary">rimK</name>
    <name evidence="11" type="ORF">AAX18_05865</name>
</gene>
<evidence type="ECO:0000313" key="11">
    <source>
        <dbReference type="EMBL" id="KKZ58354.1"/>
    </source>
</evidence>
<comment type="cofactor">
    <cofactor evidence="1">
        <name>Mn(2+)</name>
        <dbReference type="ChEBI" id="CHEBI:29035"/>
    </cofactor>
</comment>
<feature type="binding site" evidence="9">
    <location>
        <position position="267"/>
    </location>
    <ligand>
        <name>Mn(2+)</name>
        <dbReference type="ChEBI" id="CHEBI:29035"/>
        <label>2</label>
    </ligand>
</feature>
<accession>A0A0M3G8A9</accession>
<dbReference type="InterPro" id="IPR013651">
    <property type="entry name" value="ATP-grasp_RimK-type"/>
</dbReference>
<feature type="binding site" evidence="9">
    <location>
        <position position="194"/>
    </location>
    <ligand>
        <name>ATP</name>
        <dbReference type="ChEBI" id="CHEBI:30616"/>
    </ligand>
</feature>
<dbReference type="HAMAP" id="MF_01552">
    <property type="entry name" value="RimK"/>
    <property type="match status" value="1"/>
</dbReference>
<dbReference type="InterPro" id="IPR004666">
    <property type="entry name" value="Rp_bS6_RimK/Lys_biosynth_LsyX"/>
</dbReference>
<dbReference type="PANTHER" id="PTHR21621:SF7">
    <property type="entry name" value="RIBOSOMAL PROTEIN BS6--L-GLUTAMATE LIGASE"/>
    <property type="match status" value="1"/>
</dbReference>
<feature type="binding site" evidence="9">
    <location>
        <position position="255"/>
    </location>
    <ligand>
        <name>Mg(2+)</name>
        <dbReference type="ChEBI" id="CHEBI:18420"/>
        <label>1</label>
    </ligand>
</feature>
<dbReference type="RefSeq" id="WP_005628948.1">
    <property type="nucleotide sequence ID" value="NZ_LCTK01000029.1"/>
</dbReference>
<feature type="binding site" evidence="9">
    <location>
        <position position="269"/>
    </location>
    <ligand>
        <name>Mn(2+)</name>
        <dbReference type="ChEBI" id="CHEBI:29035"/>
        <label>2</label>
    </ligand>
</feature>
<comment type="cofactor">
    <cofactor evidence="9">
        <name>Mg(2+)</name>
        <dbReference type="ChEBI" id="CHEBI:18420"/>
    </cofactor>
    <cofactor evidence="9">
        <name>Mn(2+)</name>
        <dbReference type="ChEBI" id="CHEBI:29035"/>
    </cofactor>
    <text evidence="9">Binds 2 magnesium or manganese ions per subunit.</text>
</comment>
<evidence type="ECO:0000256" key="4">
    <source>
        <dbReference type="ARBA" id="ARBA00022741"/>
    </source>
</evidence>
<dbReference type="NCBIfam" id="TIGR00768">
    <property type="entry name" value="rimK_fam"/>
    <property type="match status" value="1"/>
</dbReference>
<comment type="caution">
    <text evidence="11">The sequence shown here is derived from an EMBL/GenBank/DDBJ whole genome shotgun (WGS) entry which is preliminary data.</text>
</comment>
<dbReference type="PATRIC" id="fig|726.54.peg.1166"/>
<dbReference type="Gene3D" id="3.30.470.20">
    <property type="entry name" value="ATP-grasp fold, B domain"/>
    <property type="match status" value="1"/>
</dbReference>
<feature type="binding site" evidence="9">
    <location>
        <position position="255"/>
    </location>
    <ligand>
        <name>Mn(2+)</name>
        <dbReference type="ChEBI" id="CHEBI:29035"/>
        <label>1</label>
    </ligand>
</feature>
<feature type="binding site" evidence="9">
    <location>
        <position position="267"/>
    </location>
    <ligand>
        <name>Mg(2+)</name>
        <dbReference type="ChEBI" id="CHEBI:18420"/>
        <label>2</label>
    </ligand>
</feature>
<dbReference type="Gene3D" id="3.40.50.20">
    <property type="match status" value="1"/>
</dbReference>
<feature type="domain" description="ATP-grasp" evidence="10">
    <location>
        <begin position="112"/>
        <end position="294"/>
    </location>
</feature>
<keyword evidence="2 9" id="KW-0436">Ligase</keyword>
<protein>
    <recommendedName>
        <fullName evidence="9">Probable alpha-L-glutamate ligase</fullName>
        <ecNumber evidence="9">6.3.2.-</ecNumber>
    </recommendedName>
</protein>
<evidence type="ECO:0000256" key="2">
    <source>
        <dbReference type="ARBA" id="ARBA00022598"/>
    </source>
</evidence>
<dbReference type="EMBL" id="LCTK01000029">
    <property type="protein sequence ID" value="KKZ58354.1"/>
    <property type="molecule type" value="Genomic_DNA"/>
</dbReference>
<dbReference type="Pfam" id="PF08443">
    <property type="entry name" value="RimK"/>
    <property type="match status" value="1"/>
</dbReference>
<feature type="binding site" evidence="9">
    <location>
        <position position="148"/>
    </location>
    <ligand>
        <name>ATP</name>
        <dbReference type="ChEBI" id="CHEBI:30616"/>
    </ligand>
</feature>
<feature type="binding site" evidence="9">
    <location>
        <begin position="185"/>
        <end position="186"/>
    </location>
    <ligand>
        <name>ATP</name>
        <dbReference type="ChEBI" id="CHEBI:30616"/>
    </ligand>
</feature>
<dbReference type="SUPFAM" id="SSF56059">
    <property type="entry name" value="Glutathione synthetase ATP-binding domain-like"/>
    <property type="match status" value="1"/>
</dbReference>
<evidence type="ECO:0000259" key="10">
    <source>
        <dbReference type="PROSITE" id="PS50975"/>
    </source>
</evidence>
<dbReference type="GO" id="GO:0046872">
    <property type="term" value="F:metal ion binding"/>
    <property type="evidence" value="ECO:0007669"/>
    <property type="project" value="UniProtKB-KW"/>
</dbReference>
<proteinExistence type="inferred from homology"/>
<dbReference type="PROSITE" id="PS50975">
    <property type="entry name" value="ATP_GRASP"/>
    <property type="match status" value="1"/>
</dbReference>
<dbReference type="Proteomes" id="UP000034750">
    <property type="component" value="Unassembled WGS sequence"/>
</dbReference>
<keyword evidence="3 9" id="KW-0479">Metal-binding</keyword>
<feature type="binding site" evidence="9">
    <location>
        <begin position="218"/>
        <end position="220"/>
    </location>
    <ligand>
        <name>ATP</name>
        <dbReference type="ChEBI" id="CHEBI:30616"/>
    </ligand>
</feature>
<dbReference type="GO" id="GO:0006412">
    <property type="term" value="P:translation"/>
    <property type="evidence" value="ECO:0007669"/>
    <property type="project" value="UniProtKB-KW"/>
</dbReference>
<dbReference type="FunFam" id="3.30.470.20:FF:000058">
    <property type="entry name" value="Alpha-aminoadipate--LysW ligase LysX protein"/>
    <property type="match status" value="1"/>
</dbReference>
<dbReference type="InterPro" id="IPR041107">
    <property type="entry name" value="Rimk_N"/>
</dbReference>
<sequence>MKLLMLCREPRLYSCQRLKEAAEHQGHEMDILDPNRCLLKLSQNTPHFQIFYQETSESDPYLLPDYDAVLPRFGTTSTQIGCSVLQHFEGKGTFCLNSSQAFLNARDKWKSLQLLLKAGVPVPNSLLSGGEVQAQTTIPHISSPTILKTLNGSQGIGVILAEKPQSAVSIMEAFKQTNISMLQQDFIEEAGNADIRCFVIADQVVATMQRIGQDGEFRANCHRGGKTEKITLSDEEKQLAIQATKAIGLDVAGVDLIRSKNGLLVLEVNASPGLEMIEKTSGIDIALQMINYVEKQIHLNKKNK</sequence>
<feature type="binding site" evidence="9">
    <location>
        <position position="267"/>
    </location>
    <ligand>
        <name>Mg(2+)</name>
        <dbReference type="ChEBI" id="CHEBI:18420"/>
        <label>1</label>
    </ligand>
</feature>
<dbReference type="Pfam" id="PF18030">
    <property type="entry name" value="Rimk_N"/>
    <property type="match status" value="1"/>
</dbReference>
<evidence type="ECO:0000256" key="9">
    <source>
        <dbReference type="HAMAP-Rule" id="MF_01552"/>
    </source>
</evidence>
<dbReference type="GO" id="GO:0009432">
    <property type="term" value="P:SOS response"/>
    <property type="evidence" value="ECO:0007669"/>
    <property type="project" value="TreeGrafter"/>
</dbReference>
<evidence type="ECO:0000256" key="5">
    <source>
        <dbReference type="ARBA" id="ARBA00022840"/>
    </source>
</evidence>
<organism evidence="11 12">
    <name type="scientific">Haemophilus haemolyticus</name>
    <dbReference type="NCBI Taxonomy" id="726"/>
    <lineage>
        <taxon>Bacteria</taxon>
        <taxon>Pseudomonadati</taxon>
        <taxon>Pseudomonadota</taxon>
        <taxon>Gammaproteobacteria</taxon>
        <taxon>Pasteurellales</taxon>
        <taxon>Pasteurellaceae</taxon>
        <taxon>Haemophilus</taxon>
    </lineage>
</organism>
<dbReference type="InterPro" id="IPR011761">
    <property type="entry name" value="ATP-grasp"/>
</dbReference>
<evidence type="ECO:0000256" key="8">
    <source>
        <dbReference type="ARBA" id="ARBA00023211"/>
    </source>
</evidence>
<keyword evidence="4 9" id="KW-0547">Nucleotide-binding</keyword>
<evidence type="ECO:0000256" key="3">
    <source>
        <dbReference type="ARBA" id="ARBA00022723"/>
    </source>
</evidence>
<dbReference type="PANTHER" id="PTHR21621">
    <property type="entry name" value="RIBOSOMAL PROTEIN S6 MODIFICATION PROTEIN"/>
    <property type="match status" value="1"/>
</dbReference>
<keyword evidence="5 9" id="KW-0067">ATP-binding</keyword>
<dbReference type="InterPro" id="IPR013815">
    <property type="entry name" value="ATP_grasp_subdomain_1"/>
</dbReference>
<evidence type="ECO:0000313" key="12">
    <source>
        <dbReference type="Proteomes" id="UP000034750"/>
    </source>
</evidence>
<keyword evidence="7 9" id="KW-0648">Protein biosynthesis</keyword>
<evidence type="ECO:0000256" key="1">
    <source>
        <dbReference type="ARBA" id="ARBA00001936"/>
    </source>
</evidence>
<reference evidence="11 12" key="1">
    <citation type="submission" date="2015-05" db="EMBL/GenBank/DDBJ databases">
        <title>Comparative analyses of the lipooligosaccharides from nottypeable Haemophilus influenzae and Haemophilus haemolyticus.</title>
        <authorList>
            <person name="Post D.M.B."/>
            <person name="Ketterer M.R."/>
            <person name="Coffin J.E."/>
            <person name="Reinders L.M."/>
            <person name="Munson R.S.Jr."/>
            <person name="Bair T.B."/>
            <person name="Murphy T.F."/>
            <person name="Foster E."/>
            <person name="Gibson B.W."/>
            <person name="Apicella M.A."/>
        </authorList>
    </citation>
    <scope>NUCLEOTIDE SEQUENCE [LARGE SCALE GENOMIC DNA]</scope>
    <source>
        <strain evidence="11 12">11P18</strain>
    </source>
</reference>
<keyword evidence="6 9" id="KW-0460">Magnesium</keyword>
<dbReference type="AlphaFoldDB" id="A0A0M3G8A9"/>